<keyword evidence="3" id="KW-1185">Reference proteome</keyword>
<gene>
    <name evidence="2" type="ORF">DXG03_007655</name>
</gene>
<sequence>MWRSPGVCMISKTVKEILYLTDSAPEGLHNSLRSFPYATRLGLTASSTPFTTGRPFTLFHNSRIYSSGGVGLALLRSPYTYHDPLAHTPATVRPSFPGLNPLGQPMRVSQSEGNMINSLDSSNPTKLLLREVDGTPHLWADSDSPSYFLGTLRGESVQEMYSITAGDPSRGSLSLGSSRAPDVGSLVQFFHLPPTTPTEFSLPPPTHSPTQKLTLLCTPPSPSPTLPDPDCDPATVHVLSGRFISASENGFVLARGRALPPPVKVLKVDASAKTQKGKGKKGVKEVEVKEKERLEKEKKDKEKLEEQEKDATAWTCTVPGGTVDLVWGAST</sequence>
<dbReference type="Proteomes" id="UP000775547">
    <property type="component" value="Unassembled WGS sequence"/>
</dbReference>
<reference evidence="2" key="2">
    <citation type="submission" date="2021-10" db="EMBL/GenBank/DDBJ databases">
        <title>Phylogenomics reveals ancestral predisposition of the termite-cultivated fungus Termitomyces towards a domesticated lifestyle.</title>
        <authorList>
            <person name="Auxier B."/>
            <person name="Grum-Grzhimaylo A."/>
            <person name="Cardenas M.E."/>
            <person name="Lodge J.D."/>
            <person name="Laessoe T."/>
            <person name="Pedersen O."/>
            <person name="Smith M.E."/>
            <person name="Kuyper T.W."/>
            <person name="Franco-Molano E.A."/>
            <person name="Baroni T.J."/>
            <person name="Aanen D.K."/>
        </authorList>
    </citation>
    <scope>NUCLEOTIDE SEQUENCE</scope>
    <source>
        <strain evidence="2">AP01</strain>
        <tissue evidence="2">Mycelium</tissue>
    </source>
</reference>
<name>A0A9P7G235_9AGAR</name>
<feature type="coiled-coil region" evidence="1">
    <location>
        <begin position="284"/>
        <end position="311"/>
    </location>
</feature>
<comment type="caution">
    <text evidence="2">The sequence shown here is derived from an EMBL/GenBank/DDBJ whole genome shotgun (WGS) entry which is preliminary data.</text>
</comment>
<evidence type="ECO:0000313" key="3">
    <source>
        <dbReference type="Proteomes" id="UP000775547"/>
    </source>
</evidence>
<dbReference type="AlphaFoldDB" id="A0A9P7G235"/>
<keyword evidence="1" id="KW-0175">Coiled coil</keyword>
<evidence type="ECO:0000256" key="1">
    <source>
        <dbReference type="SAM" id="Coils"/>
    </source>
</evidence>
<dbReference type="OrthoDB" id="10251508at2759"/>
<reference evidence="2" key="1">
    <citation type="submission" date="2020-07" db="EMBL/GenBank/DDBJ databases">
        <authorList>
            <person name="Nieuwenhuis M."/>
            <person name="Van De Peppel L.J.J."/>
        </authorList>
    </citation>
    <scope>NUCLEOTIDE SEQUENCE</scope>
    <source>
        <strain evidence="2">AP01</strain>
        <tissue evidence="2">Mycelium</tissue>
    </source>
</reference>
<dbReference type="EMBL" id="JABCKV010000584">
    <property type="protein sequence ID" value="KAG5640653.1"/>
    <property type="molecule type" value="Genomic_DNA"/>
</dbReference>
<accession>A0A9P7G235</accession>
<organism evidence="2 3">
    <name type="scientific">Asterophora parasitica</name>
    <dbReference type="NCBI Taxonomy" id="117018"/>
    <lineage>
        <taxon>Eukaryota</taxon>
        <taxon>Fungi</taxon>
        <taxon>Dikarya</taxon>
        <taxon>Basidiomycota</taxon>
        <taxon>Agaricomycotina</taxon>
        <taxon>Agaricomycetes</taxon>
        <taxon>Agaricomycetidae</taxon>
        <taxon>Agaricales</taxon>
        <taxon>Tricholomatineae</taxon>
        <taxon>Lyophyllaceae</taxon>
        <taxon>Asterophora</taxon>
    </lineage>
</organism>
<evidence type="ECO:0000313" key="2">
    <source>
        <dbReference type="EMBL" id="KAG5640653.1"/>
    </source>
</evidence>
<proteinExistence type="predicted"/>
<protein>
    <submittedName>
        <fullName evidence="2">Uncharacterized protein</fullName>
    </submittedName>
</protein>